<organism evidence="1 2">
    <name type="scientific">Stutzerimonas stutzeri</name>
    <name type="common">Pseudomonas stutzeri</name>
    <dbReference type="NCBI Taxonomy" id="316"/>
    <lineage>
        <taxon>Bacteria</taxon>
        <taxon>Pseudomonadati</taxon>
        <taxon>Pseudomonadota</taxon>
        <taxon>Gammaproteobacteria</taxon>
        <taxon>Pseudomonadales</taxon>
        <taxon>Pseudomonadaceae</taxon>
        <taxon>Stutzerimonas</taxon>
    </lineage>
</organism>
<evidence type="ECO:0000313" key="2">
    <source>
        <dbReference type="Proteomes" id="UP000077787"/>
    </source>
</evidence>
<gene>
    <name evidence="1" type="ORF">PS273GM_21885</name>
</gene>
<dbReference type="EMBL" id="CP015641">
    <property type="protein sequence ID" value="ANF27592.1"/>
    <property type="molecule type" value="Genomic_DNA"/>
</dbReference>
<proteinExistence type="predicted"/>
<sequence>MPVEVGVIVSADRVKFVQSVETGRAGQTVPIVAATLPPAVNPGLAYFGMRKRTEIARFTVYAMLITA</sequence>
<name>A0A172WW06_STUST</name>
<evidence type="ECO:0000313" key="1">
    <source>
        <dbReference type="EMBL" id="ANF27592.1"/>
    </source>
</evidence>
<reference evidence="1 2" key="1">
    <citation type="submission" date="2016-05" db="EMBL/GenBank/DDBJ databases">
        <title>Genome sequence of Pseudomonas stutzeri 273 and identification of the exopolysaccharide biosynthesis locus.</title>
        <authorList>
            <person name="Wu S."/>
            <person name="Sun C."/>
        </authorList>
    </citation>
    <scope>NUCLEOTIDE SEQUENCE [LARGE SCALE GENOMIC DNA]</scope>
    <source>
        <strain evidence="1 2">273</strain>
    </source>
</reference>
<dbReference type="AlphaFoldDB" id="A0A172WW06"/>
<protein>
    <submittedName>
        <fullName evidence="1">Uncharacterized protein</fullName>
    </submittedName>
</protein>
<accession>A0A172WW06</accession>
<dbReference type="Proteomes" id="UP000077787">
    <property type="component" value="Chromosome"/>
</dbReference>